<organism evidence="3 4">
    <name type="scientific">Kitasatospora misakiensis</name>
    <dbReference type="NCBI Taxonomy" id="67330"/>
    <lineage>
        <taxon>Bacteria</taxon>
        <taxon>Bacillati</taxon>
        <taxon>Actinomycetota</taxon>
        <taxon>Actinomycetes</taxon>
        <taxon>Kitasatosporales</taxon>
        <taxon>Streptomycetaceae</taxon>
        <taxon>Kitasatospora</taxon>
    </lineage>
</organism>
<keyword evidence="4" id="KW-1185">Reference proteome</keyword>
<reference evidence="4" key="1">
    <citation type="journal article" date="2019" name="Int. J. Syst. Evol. Microbiol.">
        <title>The Global Catalogue of Microorganisms (GCM) 10K type strain sequencing project: providing services to taxonomists for standard genome sequencing and annotation.</title>
        <authorList>
            <consortium name="The Broad Institute Genomics Platform"/>
            <consortium name="The Broad Institute Genome Sequencing Center for Infectious Disease"/>
            <person name="Wu L."/>
            <person name="Ma J."/>
        </authorList>
    </citation>
    <scope>NUCLEOTIDE SEQUENCE [LARGE SCALE GENOMIC DNA]</scope>
    <source>
        <strain evidence="4">CGMCC 4.1437</strain>
    </source>
</reference>
<proteinExistence type="predicted"/>
<dbReference type="SUPFAM" id="SSF56801">
    <property type="entry name" value="Acetyl-CoA synthetase-like"/>
    <property type="match status" value="1"/>
</dbReference>
<dbReference type="PANTHER" id="PTHR45527">
    <property type="entry name" value="NONRIBOSOMAL PEPTIDE SYNTHETASE"/>
    <property type="match status" value="1"/>
</dbReference>
<dbReference type="Proteomes" id="UP001595975">
    <property type="component" value="Unassembled WGS sequence"/>
</dbReference>
<evidence type="ECO:0000256" key="1">
    <source>
        <dbReference type="SAM" id="MobiDB-lite"/>
    </source>
</evidence>
<feature type="region of interest" description="Disordered" evidence="1">
    <location>
        <begin position="1"/>
        <end position="21"/>
    </location>
</feature>
<protein>
    <submittedName>
        <fullName evidence="3">AMP-binding protein</fullName>
    </submittedName>
</protein>
<name>A0ABW0WZF9_9ACTN</name>
<evidence type="ECO:0000313" key="4">
    <source>
        <dbReference type="Proteomes" id="UP001595975"/>
    </source>
</evidence>
<dbReference type="EMBL" id="JBHSOF010000003">
    <property type="protein sequence ID" value="MFC5662246.1"/>
    <property type="molecule type" value="Genomic_DNA"/>
</dbReference>
<evidence type="ECO:0000313" key="3">
    <source>
        <dbReference type="EMBL" id="MFC5662246.1"/>
    </source>
</evidence>
<dbReference type="Pfam" id="PF00501">
    <property type="entry name" value="AMP-binding"/>
    <property type="match status" value="1"/>
</dbReference>
<comment type="caution">
    <text evidence="3">The sequence shown here is derived from an EMBL/GenBank/DDBJ whole genome shotgun (WGS) entry which is preliminary data.</text>
</comment>
<dbReference type="RefSeq" id="WP_380223845.1">
    <property type="nucleotide sequence ID" value="NZ_JBHSOF010000003.1"/>
</dbReference>
<feature type="domain" description="AMP-dependent synthetase/ligase" evidence="2">
    <location>
        <begin position="25"/>
        <end position="250"/>
    </location>
</feature>
<sequence length="261" mass="26855">MEPGTATRSARAGKWPSTTAVGPIEAQAARTPDAPALLPAGGAPVSYGELNAAANRLARCLTDRGARPGTVVGLALTLRPADLVAALLAVAKSGAAYLALDPDDAPGRLSWLLADAAPVCVVGEGVPGAERPSVAELAGRAVTDPPRALTPQHPQCRAYGPGGRPAGVWTTHAEVDRRVRELQAVYGLGPADRMLQLGLPLWEFLWPLRTGAALVLADPDRPGEVGELVREAGVTALRAAPAVLGELLPEPGPVHLVPERG</sequence>
<evidence type="ECO:0000259" key="2">
    <source>
        <dbReference type="Pfam" id="PF00501"/>
    </source>
</evidence>
<accession>A0ABW0WZF9</accession>
<gene>
    <name evidence="3" type="ORF">ACFP3U_04525</name>
</gene>
<dbReference type="Gene3D" id="3.40.50.980">
    <property type="match status" value="2"/>
</dbReference>
<dbReference type="InterPro" id="IPR000873">
    <property type="entry name" value="AMP-dep_synth/lig_dom"/>
</dbReference>
<dbReference type="PANTHER" id="PTHR45527:SF1">
    <property type="entry name" value="FATTY ACID SYNTHASE"/>
    <property type="match status" value="1"/>
</dbReference>